<dbReference type="AlphaFoldDB" id="A0AAW1NW83"/>
<dbReference type="SMART" id="SM00401">
    <property type="entry name" value="ZnF_GATA"/>
    <property type="match status" value="1"/>
</dbReference>
<evidence type="ECO:0000256" key="1">
    <source>
        <dbReference type="PROSITE-ProRule" id="PRU00094"/>
    </source>
</evidence>
<organism evidence="4 5">
    <name type="scientific">Symbiochloris irregularis</name>
    <dbReference type="NCBI Taxonomy" id="706552"/>
    <lineage>
        <taxon>Eukaryota</taxon>
        <taxon>Viridiplantae</taxon>
        <taxon>Chlorophyta</taxon>
        <taxon>core chlorophytes</taxon>
        <taxon>Trebouxiophyceae</taxon>
        <taxon>Trebouxiales</taxon>
        <taxon>Trebouxiaceae</taxon>
        <taxon>Symbiochloris</taxon>
    </lineage>
</organism>
<dbReference type="SUPFAM" id="SSF57716">
    <property type="entry name" value="Glucocorticoid receptor-like (DNA-binding domain)"/>
    <property type="match status" value="1"/>
</dbReference>
<reference evidence="4 5" key="1">
    <citation type="journal article" date="2024" name="Nat. Commun.">
        <title>Phylogenomics reveals the evolutionary origins of lichenization in chlorophyte algae.</title>
        <authorList>
            <person name="Puginier C."/>
            <person name="Libourel C."/>
            <person name="Otte J."/>
            <person name="Skaloud P."/>
            <person name="Haon M."/>
            <person name="Grisel S."/>
            <person name="Petersen M."/>
            <person name="Berrin J.G."/>
            <person name="Delaux P.M."/>
            <person name="Dal Grande F."/>
            <person name="Keller J."/>
        </authorList>
    </citation>
    <scope>NUCLEOTIDE SEQUENCE [LARGE SCALE GENOMIC DNA]</scope>
    <source>
        <strain evidence="4 5">SAG 2036</strain>
    </source>
</reference>
<dbReference type="CDD" id="cd00202">
    <property type="entry name" value="ZnF_GATA"/>
    <property type="match status" value="1"/>
</dbReference>
<feature type="domain" description="GATA-type" evidence="3">
    <location>
        <begin position="221"/>
        <end position="247"/>
    </location>
</feature>
<keyword evidence="1" id="KW-0862">Zinc</keyword>
<keyword evidence="1" id="KW-0863">Zinc-finger</keyword>
<dbReference type="PROSITE" id="PS50114">
    <property type="entry name" value="GATA_ZN_FINGER_2"/>
    <property type="match status" value="1"/>
</dbReference>
<sequence>MAGQGTSFPSADSSLQQPWAWAGAEASRKAWAASAQLQRQVASLAAQQQYQRYIDSTLDARKRHQPGSPLTHQQQRPMQHLIQAMHAATYSPELAASLWQPIAGRHLREQGAFGIPCSCSEQRPPPDPGHLYQAEGSQCSADRYSYEGPSSPLHAIRASYNNGASFRKPSGGIFSSLKLHHSRSTKEAIGGVLKKVSQHPGAKAVSKPPRRRGRSELHGPCCHCLVAESPQWRKGPKCKPILCNACGTRFLRTRSLGKSTGKNGSSKRAALDSTTSSSPEDLLEAAEEQDDDKADDVTPLDSVMRPEASSSKNGVHMELADADHKMTGSFYQGSSAS</sequence>
<dbReference type="InterPro" id="IPR013088">
    <property type="entry name" value="Znf_NHR/GATA"/>
</dbReference>
<dbReference type="EMBL" id="JALJOQ010000131">
    <property type="protein sequence ID" value="KAK9795204.1"/>
    <property type="molecule type" value="Genomic_DNA"/>
</dbReference>
<proteinExistence type="predicted"/>
<name>A0AAW1NW83_9CHLO</name>
<gene>
    <name evidence="4" type="ORF">WJX73_008659</name>
</gene>
<dbReference type="Proteomes" id="UP001465755">
    <property type="component" value="Unassembled WGS sequence"/>
</dbReference>
<evidence type="ECO:0000256" key="2">
    <source>
        <dbReference type="SAM" id="MobiDB-lite"/>
    </source>
</evidence>
<keyword evidence="5" id="KW-1185">Reference proteome</keyword>
<protein>
    <recommendedName>
        <fullName evidence="3">GATA-type domain-containing protein</fullName>
    </recommendedName>
</protein>
<feature type="region of interest" description="Disordered" evidence="2">
    <location>
        <begin position="255"/>
        <end position="337"/>
    </location>
</feature>
<keyword evidence="1" id="KW-0479">Metal-binding</keyword>
<dbReference type="Gene3D" id="3.30.50.10">
    <property type="entry name" value="Erythroid Transcription Factor GATA-1, subunit A"/>
    <property type="match status" value="1"/>
</dbReference>
<evidence type="ECO:0000259" key="3">
    <source>
        <dbReference type="PROSITE" id="PS50114"/>
    </source>
</evidence>
<accession>A0AAW1NW83</accession>
<dbReference type="GO" id="GO:0043565">
    <property type="term" value="F:sequence-specific DNA binding"/>
    <property type="evidence" value="ECO:0007669"/>
    <property type="project" value="InterPro"/>
</dbReference>
<dbReference type="Pfam" id="PF00320">
    <property type="entry name" value="GATA"/>
    <property type="match status" value="1"/>
</dbReference>
<feature type="compositionally biased region" description="Polar residues" evidence="2">
    <location>
        <begin position="256"/>
        <end position="279"/>
    </location>
</feature>
<comment type="caution">
    <text evidence="4">The sequence shown here is derived from an EMBL/GenBank/DDBJ whole genome shotgun (WGS) entry which is preliminary data.</text>
</comment>
<evidence type="ECO:0000313" key="4">
    <source>
        <dbReference type="EMBL" id="KAK9795204.1"/>
    </source>
</evidence>
<feature type="compositionally biased region" description="Acidic residues" evidence="2">
    <location>
        <begin position="281"/>
        <end position="294"/>
    </location>
</feature>
<dbReference type="GO" id="GO:0008270">
    <property type="term" value="F:zinc ion binding"/>
    <property type="evidence" value="ECO:0007669"/>
    <property type="project" value="UniProtKB-KW"/>
</dbReference>
<evidence type="ECO:0000313" key="5">
    <source>
        <dbReference type="Proteomes" id="UP001465755"/>
    </source>
</evidence>
<dbReference type="GO" id="GO:0006355">
    <property type="term" value="P:regulation of DNA-templated transcription"/>
    <property type="evidence" value="ECO:0007669"/>
    <property type="project" value="InterPro"/>
</dbReference>
<dbReference type="InterPro" id="IPR000679">
    <property type="entry name" value="Znf_GATA"/>
</dbReference>